<reference evidence="1 2" key="1">
    <citation type="journal article" date="2018" name="G3 (Bethesda)">
        <title>A High-Quality Reference Genome for the Invasive Mosquitofish Gambusia affinis Using a Chicago Library.</title>
        <authorList>
            <person name="Hoffberg S.L."/>
            <person name="Troendle N.J."/>
            <person name="Glenn T.C."/>
            <person name="Mahmud O."/>
            <person name="Louha S."/>
            <person name="Chalopin D."/>
            <person name="Bennetzen J.L."/>
            <person name="Mauricio R."/>
        </authorList>
    </citation>
    <scope>NUCLEOTIDE SEQUENCE [LARGE SCALE GENOMIC DNA]</scope>
    <source>
        <strain evidence="1">NE01/NJP1002.9</strain>
        <tissue evidence="1">Muscle</tissue>
    </source>
</reference>
<accession>A0A315V6W7</accession>
<name>A0A315V6W7_GAMAF</name>
<proteinExistence type="predicted"/>
<sequence length="331" mass="37184">MVIITLGSTGERPFSCETCGKNYTQCWRPVGGDKRTNQLLPLSVTQRKYGRSPVCILLWTFKLPSWVKLFPHVEQEYFSPVLKRLQNPFPQVSQKKGHSPACVLLWTSSWKPLLKPRPHVSQEKGQSPVSQVKGLSPVWILMWTFSPLGCVKLFPHESQTYGFTPEWTPWCSTRLCSRHISPVVLGRSGPGCQTQDRCFLPHSGQTGCTDDPLLVLVLVPWSCASDPARSPISHQPSGSPTAAGSADCCGSGRTAAEAPQTGTVLNVLQFSLILFLCSIRKFWFHQFLFNTRTSEFLLVQNREVLLDPKLLLREIFLLLLFLLPNMLIHKI</sequence>
<dbReference type="Proteomes" id="UP000250572">
    <property type="component" value="Unassembled WGS sequence"/>
</dbReference>
<dbReference type="AlphaFoldDB" id="A0A315V6W7"/>
<dbReference type="EMBL" id="NHOQ01002193">
    <property type="protein sequence ID" value="PWA19126.1"/>
    <property type="molecule type" value="Genomic_DNA"/>
</dbReference>
<comment type="caution">
    <text evidence="1">The sequence shown here is derived from an EMBL/GenBank/DDBJ whole genome shotgun (WGS) entry which is preliminary data.</text>
</comment>
<organism evidence="1 2">
    <name type="scientific">Gambusia affinis</name>
    <name type="common">Western mosquitofish</name>
    <name type="synonym">Heterandria affinis</name>
    <dbReference type="NCBI Taxonomy" id="33528"/>
    <lineage>
        <taxon>Eukaryota</taxon>
        <taxon>Metazoa</taxon>
        <taxon>Chordata</taxon>
        <taxon>Craniata</taxon>
        <taxon>Vertebrata</taxon>
        <taxon>Euteleostomi</taxon>
        <taxon>Actinopterygii</taxon>
        <taxon>Neopterygii</taxon>
        <taxon>Teleostei</taxon>
        <taxon>Neoteleostei</taxon>
        <taxon>Acanthomorphata</taxon>
        <taxon>Ovalentaria</taxon>
        <taxon>Atherinomorphae</taxon>
        <taxon>Cyprinodontiformes</taxon>
        <taxon>Poeciliidae</taxon>
        <taxon>Poeciliinae</taxon>
        <taxon>Gambusia</taxon>
    </lineage>
</organism>
<protein>
    <submittedName>
        <fullName evidence="1">Uncharacterized protein</fullName>
    </submittedName>
</protein>
<gene>
    <name evidence="1" type="ORF">CCH79_00019895</name>
</gene>
<keyword evidence="2" id="KW-1185">Reference proteome</keyword>
<evidence type="ECO:0000313" key="1">
    <source>
        <dbReference type="EMBL" id="PWA19126.1"/>
    </source>
</evidence>
<evidence type="ECO:0000313" key="2">
    <source>
        <dbReference type="Proteomes" id="UP000250572"/>
    </source>
</evidence>